<dbReference type="EMBL" id="CM037615">
    <property type="protein sequence ID" value="KAH8013800.1"/>
    <property type="molecule type" value="Genomic_DNA"/>
</dbReference>
<gene>
    <name evidence="1" type="ORF">K3G42_022191</name>
</gene>
<organism evidence="1 2">
    <name type="scientific">Sphaerodactylus townsendi</name>
    <dbReference type="NCBI Taxonomy" id="933632"/>
    <lineage>
        <taxon>Eukaryota</taxon>
        <taxon>Metazoa</taxon>
        <taxon>Chordata</taxon>
        <taxon>Craniata</taxon>
        <taxon>Vertebrata</taxon>
        <taxon>Euteleostomi</taxon>
        <taxon>Lepidosauria</taxon>
        <taxon>Squamata</taxon>
        <taxon>Bifurcata</taxon>
        <taxon>Gekkota</taxon>
        <taxon>Sphaerodactylidae</taxon>
        <taxon>Sphaerodactylus</taxon>
    </lineage>
</organism>
<reference evidence="1" key="1">
    <citation type="submission" date="2021-08" db="EMBL/GenBank/DDBJ databases">
        <title>The first chromosome-level gecko genome reveals the dynamic sex chromosomes of Neotropical dwarf geckos (Sphaerodactylidae: Sphaerodactylus).</title>
        <authorList>
            <person name="Pinto B.J."/>
            <person name="Keating S.E."/>
            <person name="Gamble T."/>
        </authorList>
    </citation>
    <scope>NUCLEOTIDE SEQUENCE</scope>
    <source>
        <strain evidence="1">TG3544</strain>
    </source>
</reference>
<evidence type="ECO:0000313" key="1">
    <source>
        <dbReference type="EMBL" id="KAH8013800.1"/>
    </source>
</evidence>
<comment type="caution">
    <text evidence="1">The sequence shown here is derived from an EMBL/GenBank/DDBJ whole genome shotgun (WGS) entry which is preliminary data.</text>
</comment>
<name>A0ACB8G300_9SAUR</name>
<dbReference type="Proteomes" id="UP000827872">
    <property type="component" value="Linkage Group LG02"/>
</dbReference>
<accession>A0ACB8G300</accession>
<evidence type="ECO:0000313" key="2">
    <source>
        <dbReference type="Proteomes" id="UP000827872"/>
    </source>
</evidence>
<proteinExistence type="predicted"/>
<protein>
    <submittedName>
        <fullName evidence="1">Uncharacterized protein</fullName>
    </submittedName>
</protein>
<sequence length="330" mass="37393">MTNISWYGGASISTQHWPLNSVDIEAQPFIISNLTQNPTGYGSVLERYFLGSTGVTVMIASDIPISFSVERNEHFCLESIPGIDMAFLQYTVCVSPNITSAHQEVGSQLSRQRQRLPDTDLLWLPVWKYHGTTESAAKMERGVRSFFNKLQRHHFGEGLIMLNEPSTTLLCNTDQIYLPVMRRKLHMLRRVMHPSILKPLKISITLSPYVNINSELFQMSLQEGKEHFWLSRYSEPREYSAPLLTKWKGQLSVLLNVTSQAAVLWYMDQVRLLKQRVGAEYVVLEGGEGNLFMEQAIQSPVELKGDKYIYMLALIAATLGNSSVMSVGTR</sequence>
<keyword evidence="2" id="KW-1185">Reference proteome</keyword>